<dbReference type="PANTHER" id="PTHR43214:SF38">
    <property type="entry name" value="NITRATE_NITRITE RESPONSE REGULATOR PROTEIN NARL"/>
    <property type="match status" value="1"/>
</dbReference>
<evidence type="ECO:0000256" key="1">
    <source>
        <dbReference type="ARBA" id="ARBA00023125"/>
    </source>
</evidence>
<dbReference type="GO" id="GO:0003677">
    <property type="term" value="F:DNA binding"/>
    <property type="evidence" value="ECO:0007669"/>
    <property type="project" value="UniProtKB-KW"/>
</dbReference>
<accession>A0A098BSQ3</accession>
<keyword evidence="1" id="KW-0238">DNA-binding</keyword>
<reference evidence="4 5" key="1">
    <citation type="journal article" date="2014" name="Genome Announc.">
        <title>Draft Genome Sequence of Propane- and Butane-Oxidizing Actinobacterium Rhodococcus ruber IEGM 231.</title>
        <authorList>
            <person name="Ivshina I.B."/>
            <person name="Kuyukina M.S."/>
            <person name="Krivoruchko A.V."/>
            <person name="Barbe V."/>
            <person name="Fischer C."/>
        </authorList>
    </citation>
    <scope>NUCLEOTIDE SEQUENCE [LARGE SCALE GENOMIC DNA]</scope>
</reference>
<dbReference type="SUPFAM" id="SSF48452">
    <property type="entry name" value="TPR-like"/>
    <property type="match status" value="2"/>
</dbReference>
<dbReference type="PROSITE" id="PS00622">
    <property type="entry name" value="HTH_LUXR_1"/>
    <property type="match status" value="1"/>
</dbReference>
<dbReference type="Pfam" id="PF00196">
    <property type="entry name" value="GerE"/>
    <property type="match status" value="1"/>
</dbReference>
<dbReference type="InterPro" id="IPR039420">
    <property type="entry name" value="WalR-like"/>
</dbReference>
<dbReference type="SUPFAM" id="SSF46894">
    <property type="entry name" value="C-terminal effector domain of the bipartite response regulators"/>
    <property type="match status" value="1"/>
</dbReference>
<evidence type="ECO:0000313" key="4">
    <source>
        <dbReference type="EMBL" id="CDZ91257.1"/>
    </source>
</evidence>
<gene>
    <name evidence="4" type="ORF">RHRU231_820027</name>
</gene>
<dbReference type="Pfam" id="PF14559">
    <property type="entry name" value="TPR_19"/>
    <property type="match status" value="1"/>
</dbReference>
<evidence type="ECO:0000256" key="2">
    <source>
        <dbReference type="SAM" id="MobiDB-lite"/>
    </source>
</evidence>
<proteinExistence type="predicted"/>
<dbReference type="InterPro" id="IPR016032">
    <property type="entry name" value="Sig_transdc_resp-reg_C-effctor"/>
</dbReference>
<dbReference type="GO" id="GO:0006355">
    <property type="term" value="P:regulation of DNA-templated transcription"/>
    <property type="evidence" value="ECO:0007669"/>
    <property type="project" value="InterPro"/>
</dbReference>
<evidence type="ECO:0000313" key="5">
    <source>
        <dbReference type="Proteomes" id="UP000042997"/>
    </source>
</evidence>
<feature type="domain" description="HTH luxR-type" evidence="3">
    <location>
        <begin position="465"/>
        <end position="530"/>
    </location>
</feature>
<dbReference type="eggNOG" id="COG2197">
    <property type="taxonomic scope" value="Bacteria"/>
</dbReference>
<dbReference type="PROSITE" id="PS50043">
    <property type="entry name" value="HTH_LUXR_2"/>
    <property type="match status" value="1"/>
</dbReference>
<dbReference type="PRINTS" id="PR00038">
    <property type="entry name" value="HTHLUXR"/>
</dbReference>
<dbReference type="Gene3D" id="1.25.40.10">
    <property type="entry name" value="Tetratricopeptide repeat domain"/>
    <property type="match status" value="2"/>
</dbReference>
<evidence type="ECO:0000259" key="3">
    <source>
        <dbReference type="PROSITE" id="PS50043"/>
    </source>
</evidence>
<dbReference type="SMART" id="SM00421">
    <property type="entry name" value="HTH_LUXR"/>
    <property type="match status" value="1"/>
</dbReference>
<sequence length="549" mass="57711">MDAVRLRGDQALREGRWAAALADLTSAAAATDDPAAWLGIGEASWWLGRLDDSVAACRRAYTTALRSGDRESAVRCAAWLSISYTSDFGNRSVAHGWVRRAQRLLPEGAPGALHALVWVAHAHRLLPDAAAAAPWVARALDAARRCGDRDLELVALAQSGHVAVARGDLEPGFALLDEAAAAALGDADRRFDTVVFVCCDMLGACALAGDTRRAGEWCRVAEDFTSRRGCPFLYVECRTLYGALLLTAGRWAEADRLLTAVLTLDEKVCPAVHARAVAALATLRVRQGRLDEARAMLDRSPRPTAELDTARAEVVLADGDPATARRLLERRGATSLLCARAQAATGDLDAATATAAALDPDGPEAVEAAGLTAAARGRVVAAVDAFETAAARWADRAAPFEAARCLLELAESAMNDDPTLAAARGRTAVTIFRELGAVAAADRSAALLRRLGVRGPGIRATARTAPGLDSGLTAREREVLDLLAVGLTNPEIAGRLFVSRKTVAHHVSHILRKLGVRNRSEAAAYAAAHPEDGSPARCAAPGRGATLGV</sequence>
<dbReference type="PANTHER" id="PTHR43214">
    <property type="entry name" value="TWO-COMPONENT RESPONSE REGULATOR"/>
    <property type="match status" value="1"/>
</dbReference>
<dbReference type="Proteomes" id="UP000042997">
    <property type="component" value="Unassembled WGS sequence"/>
</dbReference>
<dbReference type="InterPro" id="IPR011990">
    <property type="entry name" value="TPR-like_helical_dom_sf"/>
</dbReference>
<dbReference type="InterPro" id="IPR036388">
    <property type="entry name" value="WH-like_DNA-bd_sf"/>
</dbReference>
<dbReference type="Gene3D" id="1.10.10.10">
    <property type="entry name" value="Winged helix-like DNA-binding domain superfamily/Winged helix DNA-binding domain"/>
    <property type="match status" value="1"/>
</dbReference>
<dbReference type="EMBL" id="CCSD01000097">
    <property type="protein sequence ID" value="CDZ91257.1"/>
    <property type="molecule type" value="Genomic_DNA"/>
</dbReference>
<name>A0A098BSQ3_9NOCA</name>
<dbReference type="CDD" id="cd06170">
    <property type="entry name" value="LuxR_C_like"/>
    <property type="match status" value="1"/>
</dbReference>
<dbReference type="AlphaFoldDB" id="A0A098BSQ3"/>
<dbReference type="RefSeq" id="WP_269572147.1">
    <property type="nucleotide sequence ID" value="NZ_JAJNCM010000006.1"/>
</dbReference>
<feature type="region of interest" description="Disordered" evidence="2">
    <location>
        <begin position="526"/>
        <end position="549"/>
    </location>
</feature>
<protein>
    <submittedName>
        <fullName evidence="4">Putative LuxR family transcriptional regulator</fullName>
    </submittedName>
</protein>
<dbReference type="InterPro" id="IPR000792">
    <property type="entry name" value="Tscrpt_reg_LuxR_C"/>
</dbReference>
<organism evidence="4 5">
    <name type="scientific">Rhodococcus ruber</name>
    <dbReference type="NCBI Taxonomy" id="1830"/>
    <lineage>
        <taxon>Bacteria</taxon>
        <taxon>Bacillati</taxon>
        <taxon>Actinomycetota</taxon>
        <taxon>Actinomycetes</taxon>
        <taxon>Mycobacteriales</taxon>
        <taxon>Nocardiaceae</taxon>
        <taxon>Rhodococcus</taxon>
    </lineage>
</organism>